<dbReference type="AlphaFoldDB" id="A0A2R6NJV6"/>
<accession>A0A2R6NJV6</accession>
<reference evidence="1 2" key="1">
    <citation type="submission" date="2018-02" db="EMBL/GenBank/DDBJ databases">
        <title>Genome sequence of the basidiomycete white-rot fungus Phlebia centrifuga.</title>
        <authorList>
            <person name="Granchi Z."/>
            <person name="Peng M."/>
            <person name="de Vries R.P."/>
            <person name="Hilden K."/>
            <person name="Makela M.R."/>
            <person name="Grigoriev I."/>
            <person name="Riley R."/>
        </authorList>
    </citation>
    <scope>NUCLEOTIDE SEQUENCE [LARGE SCALE GENOMIC DNA]</scope>
    <source>
        <strain evidence="1 2">FBCC195</strain>
    </source>
</reference>
<dbReference type="OrthoDB" id="10673703at2759"/>
<proteinExistence type="predicted"/>
<dbReference type="Proteomes" id="UP000186601">
    <property type="component" value="Unassembled WGS sequence"/>
</dbReference>
<keyword evidence="2" id="KW-1185">Reference proteome</keyword>
<organism evidence="1 2">
    <name type="scientific">Hermanssonia centrifuga</name>
    <dbReference type="NCBI Taxonomy" id="98765"/>
    <lineage>
        <taxon>Eukaryota</taxon>
        <taxon>Fungi</taxon>
        <taxon>Dikarya</taxon>
        <taxon>Basidiomycota</taxon>
        <taxon>Agaricomycotina</taxon>
        <taxon>Agaricomycetes</taxon>
        <taxon>Polyporales</taxon>
        <taxon>Meruliaceae</taxon>
        <taxon>Hermanssonia</taxon>
    </lineage>
</organism>
<protein>
    <submittedName>
        <fullName evidence="1">Uncharacterized protein</fullName>
    </submittedName>
</protein>
<gene>
    <name evidence="1" type="ORF">PHLCEN_2v11467</name>
</gene>
<sequence length="276" mass="31789">MRPTDEYKTYCANFASAPTTSALDRIGARIPEEVLARISFLIQGEYHERRIVGHMALTCKYWATQCQPVIFNVIRLRSGKDLEELLSLMASPLSRVASYIKRLSLWQYGRPDAPWLHLVALRLVPKLSLNTEDPINLSFYNDDMISVSCEVKTSGRQFYIFYFILPSTTRPNTIVQVEIIGIIIREYKDGDSDKWNKTCEHLPPLQKLALGFSSKEDMTRFVQEVVSTKLHSLRSEDRVKYAVLQGEGENEMWSRASFDLEELKETGLAEDDLWRI</sequence>
<evidence type="ECO:0000313" key="1">
    <source>
        <dbReference type="EMBL" id="PSR72659.1"/>
    </source>
</evidence>
<evidence type="ECO:0000313" key="2">
    <source>
        <dbReference type="Proteomes" id="UP000186601"/>
    </source>
</evidence>
<name>A0A2R6NJV6_9APHY</name>
<dbReference type="EMBL" id="MLYV02001143">
    <property type="protein sequence ID" value="PSR72659.1"/>
    <property type="molecule type" value="Genomic_DNA"/>
</dbReference>
<comment type="caution">
    <text evidence="1">The sequence shown here is derived from an EMBL/GenBank/DDBJ whole genome shotgun (WGS) entry which is preliminary data.</text>
</comment>